<dbReference type="PANTHER" id="PTHR32179:SF4">
    <property type="entry name" value="PYROPHOSPHORYLASE MODD-RELATED"/>
    <property type="match status" value="1"/>
</dbReference>
<accession>A0A977PJI0</accession>
<dbReference type="InterPro" id="IPR013785">
    <property type="entry name" value="Aldolase_TIM"/>
</dbReference>
<dbReference type="EC" id="2.4.2.19" evidence="4"/>
<evidence type="ECO:0000313" key="7">
    <source>
        <dbReference type="EMBL" id="UXD21676.1"/>
    </source>
</evidence>
<dbReference type="SUPFAM" id="SSF54675">
    <property type="entry name" value="Nicotinate/Quinolinate PRTase N-terminal domain-like"/>
    <property type="match status" value="1"/>
</dbReference>
<reference evidence="7" key="1">
    <citation type="submission" date="2013-11" db="EMBL/GenBank/DDBJ databases">
        <title>Comparative genomics of Ignicoccus.</title>
        <authorList>
            <person name="Podar M."/>
        </authorList>
    </citation>
    <scope>NUCLEOTIDE SEQUENCE</scope>
    <source>
        <strain evidence="7">DSM 13166</strain>
    </source>
</reference>
<comment type="subunit">
    <text evidence="4">Hexamer formed by 3 homodimers.</text>
</comment>
<evidence type="ECO:0000256" key="3">
    <source>
        <dbReference type="ARBA" id="ARBA00022679"/>
    </source>
</evidence>
<evidence type="ECO:0000259" key="5">
    <source>
        <dbReference type="Pfam" id="PF01729"/>
    </source>
</evidence>
<dbReference type="GO" id="GO:0004514">
    <property type="term" value="F:nicotinate-nucleotide diphosphorylase (carboxylating) activity"/>
    <property type="evidence" value="ECO:0007669"/>
    <property type="project" value="UniProtKB-EC"/>
</dbReference>
<dbReference type="EMBL" id="CP006868">
    <property type="protein sequence ID" value="UXD21676.1"/>
    <property type="molecule type" value="Genomic_DNA"/>
</dbReference>
<dbReference type="GO" id="GO:0034213">
    <property type="term" value="P:quinolinate catabolic process"/>
    <property type="evidence" value="ECO:0007669"/>
    <property type="project" value="TreeGrafter"/>
</dbReference>
<dbReference type="InterPro" id="IPR002638">
    <property type="entry name" value="Quinolinate_PRibosylTrfase_C"/>
</dbReference>
<protein>
    <recommendedName>
        <fullName evidence="4">Nicotinate-nucleotide pyrophosphorylase [carboxylating]</fullName>
        <ecNumber evidence="4">2.4.2.19</ecNumber>
    </recommendedName>
    <alternativeName>
        <fullName evidence="4">Quinolinate phosphoribosyltransferase [decarboxylating]</fullName>
    </alternativeName>
</protein>
<dbReference type="SUPFAM" id="SSF51690">
    <property type="entry name" value="Nicotinate/Quinolinate PRTase C-terminal domain-like"/>
    <property type="match status" value="1"/>
</dbReference>
<dbReference type="InterPro" id="IPR006242">
    <property type="entry name" value="ModD"/>
</dbReference>
<dbReference type="PANTHER" id="PTHR32179">
    <property type="entry name" value="NICOTINATE-NUCLEOTIDE PYROPHOSPHORYLASE [CARBOXYLATING]"/>
    <property type="match status" value="1"/>
</dbReference>
<dbReference type="InterPro" id="IPR022412">
    <property type="entry name" value="Quinolinate_PRibosylTrfase_N"/>
</dbReference>
<dbReference type="AlphaFoldDB" id="A0A977PJI0"/>
<dbReference type="KEGG" id="ipc:IPA_06625"/>
<name>A0A977PJI0_9CREN</name>
<dbReference type="GO" id="GO:0009435">
    <property type="term" value="P:NAD+ biosynthetic process"/>
    <property type="evidence" value="ECO:0007669"/>
    <property type="project" value="InterPro"/>
</dbReference>
<organism evidence="7 8">
    <name type="scientific">Ignicoccus pacificus DSM 13166</name>
    <dbReference type="NCBI Taxonomy" id="940294"/>
    <lineage>
        <taxon>Archaea</taxon>
        <taxon>Thermoproteota</taxon>
        <taxon>Thermoprotei</taxon>
        <taxon>Desulfurococcales</taxon>
        <taxon>Desulfurococcaceae</taxon>
        <taxon>Ignicoccus</taxon>
    </lineage>
</organism>
<keyword evidence="3 4" id="KW-0808">Transferase</keyword>
<dbReference type="Gene3D" id="3.90.1170.20">
    <property type="entry name" value="Quinolinate phosphoribosyl transferase, N-terminal domain"/>
    <property type="match status" value="1"/>
</dbReference>
<dbReference type="Gene3D" id="3.20.20.70">
    <property type="entry name" value="Aldolase class I"/>
    <property type="match status" value="1"/>
</dbReference>
<gene>
    <name evidence="7" type="ORF">IPA_06625</name>
</gene>
<dbReference type="Pfam" id="PF02749">
    <property type="entry name" value="QRPTase_N"/>
    <property type="match status" value="1"/>
</dbReference>
<dbReference type="GO" id="GO:0005737">
    <property type="term" value="C:cytoplasm"/>
    <property type="evidence" value="ECO:0007669"/>
    <property type="project" value="TreeGrafter"/>
</dbReference>
<dbReference type="InterPro" id="IPR036068">
    <property type="entry name" value="Nicotinate_pribotase-like_C"/>
</dbReference>
<keyword evidence="2 4" id="KW-0328">Glycosyltransferase</keyword>
<dbReference type="PIRSF" id="PIRSF006250">
    <property type="entry name" value="NadC_ModD"/>
    <property type="match status" value="1"/>
</dbReference>
<evidence type="ECO:0000256" key="1">
    <source>
        <dbReference type="ARBA" id="ARBA00009400"/>
    </source>
</evidence>
<dbReference type="Proteomes" id="UP001063698">
    <property type="component" value="Chromosome"/>
</dbReference>
<evidence type="ECO:0000313" key="8">
    <source>
        <dbReference type="Proteomes" id="UP001063698"/>
    </source>
</evidence>
<comment type="similarity">
    <text evidence="1 4">Belongs to the NadC/ModD family.</text>
</comment>
<evidence type="ECO:0000256" key="4">
    <source>
        <dbReference type="PIRNR" id="PIRNR006250"/>
    </source>
</evidence>
<comment type="function">
    <text evidence="4">Involved in the catabolism of quinolinic acid (QA).</text>
</comment>
<keyword evidence="8" id="KW-1185">Reference proteome</keyword>
<dbReference type="InterPro" id="IPR037128">
    <property type="entry name" value="Quinolinate_PRibosylTase_N_sf"/>
</dbReference>
<evidence type="ECO:0000256" key="2">
    <source>
        <dbReference type="ARBA" id="ARBA00022676"/>
    </source>
</evidence>
<comment type="pathway">
    <text evidence="4">Cofactor biosynthesis; NAD(+) biosynthesis; nicotinate D-ribonucleotide from quinolinate: step 1/1.</text>
</comment>
<keyword evidence="4" id="KW-0662">Pyridine nucleotide biosynthesis</keyword>
<dbReference type="NCBIfam" id="TIGR01334">
    <property type="entry name" value="modD"/>
    <property type="match status" value="1"/>
</dbReference>
<dbReference type="Pfam" id="PF01729">
    <property type="entry name" value="QRPTase_C"/>
    <property type="match status" value="1"/>
</dbReference>
<dbReference type="InterPro" id="IPR027277">
    <property type="entry name" value="NadC/ModD"/>
</dbReference>
<sequence length="275" mass="30458">MDLLIPEMIIDEWLREDVGLFDLTTQALGIGDKEGMAEIMLREKGVLCGAREAARIYLKAGADEVEVAEEGVEEEGVVLRAVGRAEALHKAWRVAQNVVALASGVATYTRKMVEAAKSINPNVKVIVARKAPPCRHLYYKGVICGGASLHRTSLSDTVILFDNHTVFISFEEALRRLKNSDLVWDKKIVIEVDSVEKAVIAVKEGFEWIQADHLKPDELRTLYERVKSINDRAKVIAAGGIKLENVKEYAFVDAILTSAPYWSKPLDATTKMAPL</sequence>
<evidence type="ECO:0000259" key="6">
    <source>
        <dbReference type="Pfam" id="PF02749"/>
    </source>
</evidence>
<proteinExistence type="inferred from homology"/>
<comment type="catalytic activity">
    <reaction evidence="4">
        <text>nicotinate beta-D-ribonucleotide + CO2 + diphosphate = quinolinate + 5-phospho-alpha-D-ribose 1-diphosphate + 2 H(+)</text>
        <dbReference type="Rhea" id="RHEA:12733"/>
        <dbReference type="ChEBI" id="CHEBI:15378"/>
        <dbReference type="ChEBI" id="CHEBI:16526"/>
        <dbReference type="ChEBI" id="CHEBI:29959"/>
        <dbReference type="ChEBI" id="CHEBI:33019"/>
        <dbReference type="ChEBI" id="CHEBI:57502"/>
        <dbReference type="ChEBI" id="CHEBI:58017"/>
        <dbReference type="EC" id="2.4.2.19"/>
    </reaction>
</comment>
<feature type="domain" description="Quinolinate phosphoribosyl transferase N-terminal" evidence="6">
    <location>
        <begin position="22"/>
        <end position="103"/>
    </location>
</feature>
<feature type="domain" description="Quinolinate phosphoribosyl transferase C-terminal" evidence="5">
    <location>
        <begin position="105"/>
        <end position="258"/>
    </location>
</feature>